<reference evidence="4" key="1">
    <citation type="submission" date="2025-08" db="UniProtKB">
        <authorList>
            <consortium name="RefSeq"/>
        </authorList>
    </citation>
    <scope>IDENTIFICATION</scope>
</reference>
<evidence type="ECO:0000256" key="2">
    <source>
        <dbReference type="SAM" id="SignalP"/>
    </source>
</evidence>
<feature type="compositionally biased region" description="Basic and acidic residues" evidence="1">
    <location>
        <begin position="196"/>
        <end position="213"/>
    </location>
</feature>
<feature type="compositionally biased region" description="Basic and acidic residues" evidence="1">
    <location>
        <begin position="244"/>
        <end position="263"/>
    </location>
</feature>
<evidence type="ECO:0000313" key="4">
    <source>
        <dbReference type="RefSeq" id="XP_028966754.1"/>
    </source>
</evidence>
<dbReference type="KEGG" id="goe:114828106"/>
<protein>
    <submittedName>
        <fullName evidence="4">Uncharacterized protein LOC114828106</fullName>
    </submittedName>
</protein>
<sequence>MRLLLTALCAASVLAAAPPDLRADEAQLKDVIQGVVGRYLGDSNESKVLSSALMKAFEDEGLGDDSDNYKVSGAPRTVSLEKRDIRADALPPPELFLDLLGEDLDSSRKPTLHMEIATNVKRNCTKRKRRKKKSKLEPVRLPVAETSPRPDLQENTDFSSFGVPPTHVEIPRLSTSDKQFFHDDPPQRPAASSRGDSSHARSSDSKQRNHDKLPAFSEQAPTSYQVSSSYFSLGSTVKPGTRRNPFERFEHATSSPYREEVPVSREALVPKRGKSREPRTTTPNPLSGSASLDDGSPDPLATSEPNKPSRIPKVRLTTLEPPTDPHRPEVAQYSFLPQSTTTYRPVSSSRGPDGSYRTLIPSSLNKGTLQHFSLFPKQPQSNSFSKIILAVGGARYAPLSMSLTSDLLAKIHSNSSARMHPAADSKSAAGPDSTDRTASPTGFYSTIVSKQTSSLASADESGVIQTPTSRFSPEYAEGPLGAPGSLLPMSPKVVSGQVLVFSSQNRPDDTEIYQSVQKESRPDEGKKSDRDGAIEITTSSPQQTTDCVTHAATATVRPEFGARMAPPPSIPRRAEVHAADGPTPAEPRETLTGQGFMPDAPTILMQVPLPDHPEFSNHGYVKGNAQLHIPLVYKLQKKKDKTAIRGELAKERTLISLPNNPFARLNPVNKAYYKYRESDLKSYLPKAFIKLERVQNVQVNAQAPHRSMVVFE</sequence>
<accession>A0AAJ7SDR5</accession>
<feature type="region of interest" description="Disordered" evidence="1">
    <location>
        <begin position="116"/>
        <end position="354"/>
    </location>
</feature>
<feature type="compositionally biased region" description="Basic and acidic residues" evidence="1">
    <location>
        <begin position="518"/>
        <end position="533"/>
    </location>
</feature>
<feature type="signal peptide" evidence="2">
    <location>
        <begin position="1"/>
        <end position="15"/>
    </location>
</feature>
<feature type="region of interest" description="Disordered" evidence="1">
    <location>
        <begin position="455"/>
        <end position="477"/>
    </location>
</feature>
<gene>
    <name evidence="4" type="primary">LOC114828106</name>
</gene>
<feature type="chain" id="PRO_5042498964" evidence="2">
    <location>
        <begin position="16"/>
        <end position="712"/>
    </location>
</feature>
<feature type="region of interest" description="Disordered" evidence="1">
    <location>
        <begin position="416"/>
        <end position="441"/>
    </location>
</feature>
<feature type="region of interest" description="Disordered" evidence="1">
    <location>
        <begin position="561"/>
        <end position="595"/>
    </location>
</feature>
<feature type="compositionally biased region" description="Polar residues" evidence="1">
    <location>
        <begin position="280"/>
        <end position="290"/>
    </location>
</feature>
<feature type="compositionally biased region" description="Basic residues" evidence="1">
    <location>
        <begin position="123"/>
        <end position="134"/>
    </location>
</feature>
<feature type="region of interest" description="Disordered" evidence="1">
    <location>
        <begin position="505"/>
        <end position="544"/>
    </location>
</feature>
<organism evidence="3 4">
    <name type="scientific">Galendromus occidentalis</name>
    <name type="common">western predatory mite</name>
    <dbReference type="NCBI Taxonomy" id="34638"/>
    <lineage>
        <taxon>Eukaryota</taxon>
        <taxon>Metazoa</taxon>
        <taxon>Ecdysozoa</taxon>
        <taxon>Arthropoda</taxon>
        <taxon>Chelicerata</taxon>
        <taxon>Arachnida</taxon>
        <taxon>Acari</taxon>
        <taxon>Parasitiformes</taxon>
        <taxon>Mesostigmata</taxon>
        <taxon>Gamasina</taxon>
        <taxon>Phytoseioidea</taxon>
        <taxon>Phytoseiidae</taxon>
        <taxon>Typhlodrominae</taxon>
        <taxon>Galendromus</taxon>
    </lineage>
</organism>
<keyword evidence="2" id="KW-0732">Signal</keyword>
<dbReference type="RefSeq" id="XP_028966754.1">
    <property type="nucleotide sequence ID" value="XM_029110921.1"/>
</dbReference>
<feature type="compositionally biased region" description="Polar residues" evidence="1">
    <location>
        <begin position="335"/>
        <end position="350"/>
    </location>
</feature>
<dbReference type="Proteomes" id="UP000694867">
    <property type="component" value="Unplaced"/>
</dbReference>
<keyword evidence="3" id="KW-1185">Reference proteome</keyword>
<evidence type="ECO:0000256" key="1">
    <source>
        <dbReference type="SAM" id="MobiDB-lite"/>
    </source>
</evidence>
<feature type="compositionally biased region" description="Polar residues" evidence="1">
    <location>
        <begin position="219"/>
        <end position="235"/>
    </location>
</feature>
<dbReference type="GeneID" id="114828106"/>
<proteinExistence type="predicted"/>
<evidence type="ECO:0000313" key="3">
    <source>
        <dbReference type="Proteomes" id="UP000694867"/>
    </source>
</evidence>
<name>A0AAJ7SDR5_9ACAR</name>
<dbReference type="AlphaFoldDB" id="A0AAJ7SDR5"/>